<feature type="transmembrane region" description="Helical" evidence="7">
    <location>
        <begin position="158"/>
        <end position="183"/>
    </location>
</feature>
<feature type="domain" description="Peptidase S54 rhomboid" evidence="8">
    <location>
        <begin position="70"/>
        <end position="219"/>
    </location>
</feature>
<dbReference type="OrthoDB" id="9813074at2"/>
<evidence type="ECO:0000256" key="2">
    <source>
        <dbReference type="ARBA" id="ARBA00009045"/>
    </source>
</evidence>
<dbReference type="Pfam" id="PF01694">
    <property type="entry name" value="Rhomboid"/>
    <property type="match status" value="1"/>
</dbReference>
<dbReference type="Proteomes" id="UP000187485">
    <property type="component" value="Unassembled WGS sequence"/>
</dbReference>
<proteinExistence type="inferred from homology"/>
<dbReference type="FunFam" id="1.20.1540.10:FF:000027">
    <property type="entry name" value="Rhomboid family intramembrane serine protease"/>
    <property type="match status" value="1"/>
</dbReference>
<evidence type="ECO:0000256" key="7">
    <source>
        <dbReference type="SAM" id="Phobius"/>
    </source>
</evidence>
<dbReference type="InterPro" id="IPR022764">
    <property type="entry name" value="Peptidase_S54_rhomboid_dom"/>
</dbReference>
<dbReference type="InterPro" id="IPR035952">
    <property type="entry name" value="Rhomboid-like_sf"/>
</dbReference>
<keyword evidence="5 7" id="KW-1133">Transmembrane helix</keyword>
<dbReference type="Gene3D" id="1.20.1540.10">
    <property type="entry name" value="Rhomboid-like"/>
    <property type="match status" value="1"/>
</dbReference>
<dbReference type="PANTHER" id="PTHR43731:SF14">
    <property type="entry name" value="PRESENILIN-ASSOCIATED RHOMBOID-LIKE PROTEIN, MITOCHONDRIAL"/>
    <property type="match status" value="1"/>
</dbReference>
<comment type="caution">
    <text evidence="9">The sequence shown here is derived from an EMBL/GenBank/DDBJ whole genome shotgun (WGS) entry which is preliminary data.</text>
</comment>
<comment type="subcellular location">
    <subcellularLocation>
        <location evidence="1">Membrane</location>
        <topology evidence="1">Multi-pass membrane protein</topology>
    </subcellularLocation>
</comment>
<dbReference type="AlphaFoldDB" id="A0A1L8CV15"/>
<dbReference type="PANTHER" id="PTHR43731">
    <property type="entry name" value="RHOMBOID PROTEASE"/>
    <property type="match status" value="1"/>
</dbReference>
<evidence type="ECO:0000259" key="8">
    <source>
        <dbReference type="Pfam" id="PF01694"/>
    </source>
</evidence>
<protein>
    <submittedName>
        <fullName evidence="9">Rhomboid family intramembrane serine protease</fullName>
    </submittedName>
</protein>
<dbReference type="GO" id="GO:0004252">
    <property type="term" value="F:serine-type endopeptidase activity"/>
    <property type="evidence" value="ECO:0007669"/>
    <property type="project" value="InterPro"/>
</dbReference>
<comment type="similarity">
    <text evidence="2">Belongs to the peptidase S54 family.</text>
</comment>
<dbReference type="SUPFAM" id="SSF144091">
    <property type="entry name" value="Rhomboid-like"/>
    <property type="match status" value="1"/>
</dbReference>
<evidence type="ECO:0000256" key="3">
    <source>
        <dbReference type="ARBA" id="ARBA00022692"/>
    </source>
</evidence>
<feature type="transmembrane region" description="Helical" evidence="7">
    <location>
        <begin position="132"/>
        <end position="151"/>
    </location>
</feature>
<dbReference type="STRING" id="870242.cpu_12370"/>
<organism evidence="9 10">
    <name type="scientific">Carboxydothermus pertinax</name>
    <dbReference type="NCBI Taxonomy" id="870242"/>
    <lineage>
        <taxon>Bacteria</taxon>
        <taxon>Bacillati</taxon>
        <taxon>Bacillota</taxon>
        <taxon>Clostridia</taxon>
        <taxon>Thermoanaerobacterales</taxon>
        <taxon>Thermoanaerobacteraceae</taxon>
        <taxon>Carboxydothermus</taxon>
    </lineage>
</organism>
<name>A0A1L8CV15_9THEO</name>
<feature type="transmembrane region" description="Helical" evidence="7">
    <location>
        <begin position="12"/>
        <end position="34"/>
    </location>
</feature>
<dbReference type="GO" id="GO:0016020">
    <property type="term" value="C:membrane"/>
    <property type="evidence" value="ECO:0007669"/>
    <property type="project" value="UniProtKB-SubCell"/>
</dbReference>
<evidence type="ECO:0000256" key="4">
    <source>
        <dbReference type="ARBA" id="ARBA00022801"/>
    </source>
</evidence>
<evidence type="ECO:0000256" key="6">
    <source>
        <dbReference type="ARBA" id="ARBA00023136"/>
    </source>
</evidence>
<dbReference type="InterPro" id="IPR050925">
    <property type="entry name" value="Rhomboid_protease_S54"/>
</dbReference>
<evidence type="ECO:0000256" key="1">
    <source>
        <dbReference type="ARBA" id="ARBA00004141"/>
    </source>
</evidence>
<keyword evidence="3 7" id="KW-0812">Transmembrane</keyword>
<feature type="transmembrane region" description="Helical" evidence="7">
    <location>
        <begin position="76"/>
        <end position="96"/>
    </location>
</feature>
<sequence>MIPLRDVNPSRKFPVMTILIILANVLVFIFQISLSRETSELFLHTFGFTPLRLTEGLRQGLLSEIVWSGVTLFTSMFLHGSFMHLLSNMWALWLFGDNVEDRLGHLKFLLFYFLSGIVAMTVHYVFNFTSDIVAVGASGAIAGVMGAYFVLFPLAKIVTLFFLIFIPIFIDVPAFIYIGLWYISQLSNGILTLFGPVFGFGIAWWAHIGGFLFGMLVGPKYKWRKRTIYFDNYFIV</sequence>
<feature type="transmembrane region" description="Helical" evidence="7">
    <location>
        <begin position="189"/>
        <end position="217"/>
    </location>
</feature>
<evidence type="ECO:0000313" key="10">
    <source>
        <dbReference type="Proteomes" id="UP000187485"/>
    </source>
</evidence>
<feature type="transmembrane region" description="Helical" evidence="7">
    <location>
        <begin position="108"/>
        <end position="126"/>
    </location>
</feature>
<keyword evidence="4" id="KW-0378">Hydrolase</keyword>
<gene>
    <name evidence="9" type="ORF">cpu_12370</name>
</gene>
<dbReference type="GO" id="GO:0006508">
    <property type="term" value="P:proteolysis"/>
    <property type="evidence" value="ECO:0007669"/>
    <property type="project" value="UniProtKB-KW"/>
</dbReference>
<reference evidence="10" key="1">
    <citation type="submission" date="2016-12" db="EMBL/GenBank/DDBJ databases">
        <title>Draft Genome Sequences od Carboxydothermus pertinax and islandicus, Hydrogenogenic Carboxydotrophic Bacteria.</title>
        <authorList>
            <person name="Fukuyama Y."/>
            <person name="Ohmae K."/>
            <person name="Yoneda Y."/>
            <person name="Yoshida T."/>
            <person name="Sako Y."/>
        </authorList>
    </citation>
    <scope>NUCLEOTIDE SEQUENCE [LARGE SCALE GENOMIC DNA]</scope>
    <source>
        <strain evidence="10">Ug1</strain>
    </source>
</reference>
<dbReference type="EMBL" id="BDJK01000018">
    <property type="protein sequence ID" value="GAV22727.1"/>
    <property type="molecule type" value="Genomic_DNA"/>
</dbReference>
<keyword evidence="6 7" id="KW-0472">Membrane</keyword>
<keyword evidence="9" id="KW-0645">Protease</keyword>
<evidence type="ECO:0000313" key="9">
    <source>
        <dbReference type="EMBL" id="GAV22727.1"/>
    </source>
</evidence>
<evidence type="ECO:0000256" key="5">
    <source>
        <dbReference type="ARBA" id="ARBA00022989"/>
    </source>
</evidence>
<accession>A0A1L8CV15</accession>
<dbReference type="RefSeq" id="WP_075859198.1">
    <property type="nucleotide sequence ID" value="NZ_BDJK01000018.1"/>
</dbReference>
<keyword evidence="10" id="KW-1185">Reference proteome</keyword>